<proteinExistence type="predicted"/>
<keyword evidence="2" id="KW-1185">Reference proteome</keyword>
<name>A0ABD2P7J6_9CUCU</name>
<gene>
    <name evidence="1" type="ORF">HHI36_001213</name>
</gene>
<comment type="caution">
    <text evidence="1">The sequence shown here is derived from an EMBL/GenBank/DDBJ whole genome shotgun (WGS) entry which is preliminary data.</text>
</comment>
<dbReference type="EMBL" id="JABFTP020000185">
    <property type="protein sequence ID" value="KAL3286718.1"/>
    <property type="molecule type" value="Genomic_DNA"/>
</dbReference>
<reference evidence="1 2" key="1">
    <citation type="journal article" date="2021" name="BMC Biol.">
        <title>Horizontally acquired antibacterial genes associated with adaptive radiation of ladybird beetles.</title>
        <authorList>
            <person name="Li H.S."/>
            <person name="Tang X.F."/>
            <person name="Huang Y.H."/>
            <person name="Xu Z.Y."/>
            <person name="Chen M.L."/>
            <person name="Du X.Y."/>
            <person name="Qiu B.Y."/>
            <person name="Chen P.T."/>
            <person name="Zhang W."/>
            <person name="Slipinski A."/>
            <person name="Escalona H.E."/>
            <person name="Waterhouse R.M."/>
            <person name="Zwick A."/>
            <person name="Pang H."/>
        </authorList>
    </citation>
    <scope>NUCLEOTIDE SEQUENCE [LARGE SCALE GENOMIC DNA]</scope>
    <source>
        <strain evidence="1">SYSU2018</strain>
    </source>
</reference>
<protein>
    <submittedName>
        <fullName evidence="1">Uncharacterized protein</fullName>
    </submittedName>
</protein>
<dbReference type="AlphaFoldDB" id="A0ABD2P7J6"/>
<evidence type="ECO:0000313" key="1">
    <source>
        <dbReference type="EMBL" id="KAL3286718.1"/>
    </source>
</evidence>
<evidence type="ECO:0000313" key="2">
    <source>
        <dbReference type="Proteomes" id="UP001516400"/>
    </source>
</evidence>
<accession>A0ABD2P7J6</accession>
<sequence length="132" mass="15002">MNSSKRLAVALHPLDTEILSDYVLDARTSDSLHTLIYCSALAAARVTGAKIHTRRDIRRTRRQPNTPQWEIQLTKKIEALRGDIRQLTDYLRRPKCARVERSAQLIISRVKLYSQQDPSNSTSVQCLDTQGA</sequence>
<organism evidence="1 2">
    <name type="scientific">Cryptolaemus montrouzieri</name>
    <dbReference type="NCBI Taxonomy" id="559131"/>
    <lineage>
        <taxon>Eukaryota</taxon>
        <taxon>Metazoa</taxon>
        <taxon>Ecdysozoa</taxon>
        <taxon>Arthropoda</taxon>
        <taxon>Hexapoda</taxon>
        <taxon>Insecta</taxon>
        <taxon>Pterygota</taxon>
        <taxon>Neoptera</taxon>
        <taxon>Endopterygota</taxon>
        <taxon>Coleoptera</taxon>
        <taxon>Polyphaga</taxon>
        <taxon>Cucujiformia</taxon>
        <taxon>Coccinelloidea</taxon>
        <taxon>Coccinellidae</taxon>
        <taxon>Scymninae</taxon>
        <taxon>Scymnini</taxon>
        <taxon>Cryptolaemus</taxon>
    </lineage>
</organism>
<dbReference type="Proteomes" id="UP001516400">
    <property type="component" value="Unassembled WGS sequence"/>
</dbReference>